<dbReference type="RefSeq" id="XP_056768054.1">
    <property type="nucleotide sequence ID" value="XM_056907327.1"/>
</dbReference>
<evidence type="ECO:0000313" key="4">
    <source>
        <dbReference type="Proteomes" id="UP001213681"/>
    </source>
</evidence>
<keyword evidence="2" id="KW-0732">Signal</keyword>
<name>A0AAD6CA49_9EURO</name>
<dbReference type="PANTHER" id="PTHR33886">
    <property type="entry name" value="UNSATURATED RHAMNOGALACTURONAN HYDROLASE (EUROFUNG)"/>
    <property type="match status" value="1"/>
</dbReference>
<keyword evidence="4" id="KW-1185">Reference proteome</keyword>
<dbReference type="GO" id="GO:0005975">
    <property type="term" value="P:carbohydrate metabolic process"/>
    <property type="evidence" value="ECO:0007669"/>
    <property type="project" value="InterPro"/>
</dbReference>
<dbReference type="GO" id="GO:0016787">
    <property type="term" value="F:hydrolase activity"/>
    <property type="evidence" value="ECO:0007669"/>
    <property type="project" value="UniProtKB-KW"/>
</dbReference>
<keyword evidence="1" id="KW-0378">Hydrolase</keyword>
<dbReference type="PANTHER" id="PTHR33886:SF11">
    <property type="entry name" value="WALL GLYCOSYL HYDROLASE YTER, PUTATIVE (AFU_ORTHOLOGUE AFUA_2G14630)-RELATED"/>
    <property type="match status" value="1"/>
</dbReference>
<reference evidence="3" key="2">
    <citation type="journal article" date="2023" name="IMA Fungus">
        <title>Comparative genomic study of the Penicillium genus elucidates a diverse pangenome and 15 lateral gene transfer events.</title>
        <authorList>
            <person name="Petersen C."/>
            <person name="Sorensen T."/>
            <person name="Nielsen M.R."/>
            <person name="Sondergaard T.E."/>
            <person name="Sorensen J.L."/>
            <person name="Fitzpatrick D.A."/>
            <person name="Frisvad J.C."/>
            <person name="Nielsen K.L."/>
        </authorList>
    </citation>
    <scope>NUCLEOTIDE SEQUENCE</scope>
    <source>
        <strain evidence="3">IBT 16125</strain>
    </source>
</reference>
<gene>
    <name evidence="3" type="ORF">N7458_003945</name>
</gene>
<dbReference type="InterPro" id="IPR010905">
    <property type="entry name" value="Glyco_hydro_88"/>
</dbReference>
<dbReference type="Pfam" id="PF07470">
    <property type="entry name" value="Glyco_hydro_88"/>
    <property type="match status" value="1"/>
</dbReference>
<dbReference type="GeneID" id="81597570"/>
<feature type="chain" id="PRO_5042136510" evidence="2">
    <location>
        <begin position="24"/>
        <end position="408"/>
    </location>
</feature>
<evidence type="ECO:0000313" key="3">
    <source>
        <dbReference type="EMBL" id="KAJ5455681.1"/>
    </source>
</evidence>
<evidence type="ECO:0000256" key="1">
    <source>
        <dbReference type="ARBA" id="ARBA00022801"/>
    </source>
</evidence>
<organism evidence="3 4">
    <name type="scientific">Penicillium daleae</name>
    <dbReference type="NCBI Taxonomy" id="63821"/>
    <lineage>
        <taxon>Eukaryota</taxon>
        <taxon>Fungi</taxon>
        <taxon>Dikarya</taxon>
        <taxon>Ascomycota</taxon>
        <taxon>Pezizomycotina</taxon>
        <taxon>Eurotiomycetes</taxon>
        <taxon>Eurotiomycetidae</taxon>
        <taxon>Eurotiales</taxon>
        <taxon>Aspergillaceae</taxon>
        <taxon>Penicillium</taxon>
    </lineage>
</organism>
<protein>
    <submittedName>
        <fullName evidence="3">Uncharacterized protein</fullName>
    </submittedName>
</protein>
<evidence type="ECO:0000256" key="2">
    <source>
        <dbReference type="SAM" id="SignalP"/>
    </source>
</evidence>
<sequence>MRVFPSLLVCLLGVFANTPLASAACTTRPYSAWMADSVIERGQAIVPPGTEASSSIYLQIGFFQTAILRLSEYYRTPESVCSPSDWQEYLRASTDSVVPFLLNATQDTQIPLDRFSTGKGLLHQYEEFHNTTLKVTLDTLRESINLQPQNVFGGYWYFVYPQWSYLDGMYSVVPFLSYYTTALAAENSSAVANDIIKQLDLLWTHCRQNSTGLLVHGYDASKMAVWANPVTGGSPYVWSRSLGWYLMALLDTLELETPNFPLKLQTYLQQRLVQLSDAVIQAADAKTGCWWQVMTLPGRPGNYIESSGSAMFTYALYKAARLGYLPSRLAAESIDTASKCYRHIVDTFVVQNSNGTLDYNGTVAVCSLNSTASYEYYTSQPLLYNSVHGTASFILASLEHEMVSQSRS</sequence>
<dbReference type="EMBL" id="JAPVEA010000004">
    <property type="protein sequence ID" value="KAJ5455681.1"/>
    <property type="molecule type" value="Genomic_DNA"/>
</dbReference>
<dbReference type="SUPFAM" id="SSF48208">
    <property type="entry name" value="Six-hairpin glycosidases"/>
    <property type="match status" value="1"/>
</dbReference>
<dbReference type="Proteomes" id="UP001213681">
    <property type="component" value="Unassembled WGS sequence"/>
</dbReference>
<dbReference type="PROSITE" id="PS51257">
    <property type="entry name" value="PROKAR_LIPOPROTEIN"/>
    <property type="match status" value="1"/>
</dbReference>
<dbReference type="AlphaFoldDB" id="A0AAD6CA49"/>
<comment type="caution">
    <text evidence="3">The sequence shown here is derived from an EMBL/GenBank/DDBJ whole genome shotgun (WGS) entry which is preliminary data.</text>
</comment>
<feature type="signal peptide" evidence="2">
    <location>
        <begin position="1"/>
        <end position="23"/>
    </location>
</feature>
<dbReference type="InterPro" id="IPR052043">
    <property type="entry name" value="PolySaccharide_Degr_Enz"/>
</dbReference>
<dbReference type="InterPro" id="IPR008928">
    <property type="entry name" value="6-hairpin_glycosidase_sf"/>
</dbReference>
<proteinExistence type="predicted"/>
<dbReference type="Gene3D" id="1.50.10.10">
    <property type="match status" value="1"/>
</dbReference>
<accession>A0AAD6CA49</accession>
<reference evidence="3" key="1">
    <citation type="submission" date="2022-12" db="EMBL/GenBank/DDBJ databases">
        <authorList>
            <person name="Petersen C."/>
        </authorList>
    </citation>
    <scope>NUCLEOTIDE SEQUENCE</scope>
    <source>
        <strain evidence="3">IBT 16125</strain>
    </source>
</reference>
<dbReference type="InterPro" id="IPR012341">
    <property type="entry name" value="6hp_glycosidase-like_sf"/>
</dbReference>